<dbReference type="SUPFAM" id="SSF51182">
    <property type="entry name" value="RmlC-like cupins"/>
    <property type="match status" value="1"/>
</dbReference>
<dbReference type="Pfam" id="PF16161">
    <property type="entry name" value="DUF4867"/>
    <property type="match status" value="1"/>
</dbReference>
<dbReference type="RefSeq" id="WP_178642495.1">
    <property type="nucleotide sequence ID" value="NZ_JBBMEJ010000011.1"/>
</dbReference>
<reference evidence="1 2" key="1">
    <citation type="submission" date="2024-03" db="EMBL/GenBank/DDBJ databases">
        <title>Human intestinal bacterial collection.</title>
        <authorList>
            <person name="Pauvert C."/>
            <person name="Hitch T.C.A."/>
            <person name="Clavel T."/>
        </authorList>
    </citation>
    <scope>NUCLEOTIDE SEQUENCE [LARGE SCALE GENOMIC DNA]</scope>
    <source>
        <strain evidence="1 2">CLA-JM-H16</strain>
    </source>
</reference>
<keyword evidence="2" id="KW-1185">Reference proteome</keyword>
<organism evidence="1 2">
    <name type="scientific">Blautia aquisgranensis</name>
    <dbReference type="NCBI Taxonomy" id="3133153"/>
    <lineage>
        <taxon>Bacteria</taxon>
        <taxon>Bacillati</taxon>
        <taxon>Bacillota</taxon>
        <taxon>Clostridia</taxon>
        <taxon>Lachnospirales</taxon>
        <taxon>Lachnospiraceae</taxon>
        <taxon>Blautia</taxon>
    </lineage>
</organism>
<dbReference type="InterPro" id="IPR024060">
    <property type="entry name" value="Ureidoglycolate_lyase_dom_sf"/>
</dbReference>
<accession>A0ABV1BGD4</accession>
<gene>
    <name evidence="1" type="ORF">WMO28_10120</name>
</gene>
<dbReference type="Proteomes" id="UP001473063">
    <property type="component" value="Unassembled WGS sequence"/>
</dbReference>
<protein>
    <submittedName>
        <fullName evidence="1">DUF4867 family protein</fullName>
    </submittedName>
</protein>
<evidence type="ECO:0000313" key="1">
    <source>
        <dbReference type="EMBL" id="MEQ2371291.1"/>
    </source>
</evidence>
<dbReference type="Gene3D" id="2.60.120.480">
    <property type="entry name" value="Ureidoglycolate hydrolase"/>
    <property type="match status" value="1"/>
</dbReference>
<evidence type="ECO:0000313" key="2">
    <source>
        <dbReference type="Proteomes" id="UP001473063"/>
    </source>
</evidence>
<sequence length="205" mass="22748">MKIQKVTDPAFRKYGKVLEGYNFSALLKEMKHTPVPEDVVYVPSVEELEALDVEKDLRNRAFGGLPIEIGYCNGHNKKLNAVEYHRNSEINVAVTDLVLLIGHQQDIEPDFTYDTSKIEAFLVPAGTGIEVYATTLHYAPCHVNESGFQCVVVLPRGTNTDIDFPMPKDGEDGLMTAKNKWLIAHEDAKIEGAFNGLKGENITIG</sequence>
<dbReference type="EMBL" id="JBBMEJ010000011">
    <property type="protein sequence ID" value="MEQ2371291.1"/>
    <property type="molecule type" value="Genomic_DNA"/>
</dbReference>
<dbReference type="InterPro" id="IPR011051">
    <property type="entry name" value="RmlC_Cupin_sf"/>
</dbReference>
<comment type="caution">
    <text evidence="1">The sequence shown here is derived from an EMBL/GenBank/DDBJ whole genome shotgun (WGS) entry which is preliminary data.</text>
</comment>
<dbReference type="InterPro" id="IPR032358">
    <property type="entry name" value="DUF4867"/>
</dbReference>
<proteinExistence type="predicted"/>
<name>A0ABV1BGD4_9FIRM</name>